<proteinExistence type="predicted"/>
<organism evidence="2">
    <name type="scientific">marine sediment metagenome</name>
    <dbReference type="NCBI Taxonomy" id="412755"/>
    <lineage>
        <taxon>unclassified sequences</taxon>
        <taxon>metagenomes</taxon>
        <taxon>ecological metagenomes</taxon>
    </lineage>
</organism>
<dbReference type="EMBL" id="BARS01019878">
    <property type="protein sequence ID" value="GAF95759.1"/>
    <property type="molecule type" value="Genomic_DNA"/>
</dbReference>
<evidence type="ECO:0000313" key="2">
    <source>
        <dbReference type="EMBL" id="GAF95759.1"/>
    </source>
</evidence>
<accession>X0TRA3</accession>
<evidence type="ECO:0000256" key="1">
    <source>
        <dbReference type="SAM" id="MobiDB-lite"/>
    </source>
</evidence>
<protein>
    <submittedName>
        <fullName evidence="2">Uncharacterized protein</fullName>
    </submittedName>
</protein>
<feature type="non-terminal residue" evidence="2">
    <location>
        <position position="1"/>
    </location>
</feature>
<comment type="caution">
    <text evidence="2">The sequence shown here is derived from an EMBL/GenBank/DDBJ whole genome shotgun (WGS) entry which is preliminary data.</text>
</comment>
<reference evidence="2" key="1">
    <citation type="journal article" date="2014" name="Front. Microbiol.">
        <title>High frequency of phylogenetically diverse reductive dehalogenase-homologous genes in deep subseafloor sedimentary metagenomes.</title>
        <authorList>
            <person name="Kawai M."/>
            <person name="Futagami T."/>
            <person name="Toyoda A."/>
            <person name="Takaki Y."/>
            <person name="Nishi S."/>
            <person name="Hori S."/>
            <person name="Arai W."/>
            <person name="Tsubouchi T."/>
            <person name="Morono Y."/>
            <person name="Uchiyama I."/>
            <person name="Ito T."/>
            <person name="Fujiyama A."/>
            <person name="Inagaki F."/>
            <person name="Takami H."/>
        </authorList>
    </citation>
    <scope>NUCLEOTIDE SEQUENCE</scope>
    <source>
        <strain evidence="2">Expedition CK06-06</strain>
    </source>
</reference>
<sequence>IKIVKYFGKKFDTLTETIEDKFDEVISAVTPEEPGEAQEEPGEISEEADDELKGLGEVSEEEEGDSPPIPPAPATNDKGEEYSGSRKSKTVKEDEELENLKKELEGKKKRKGS</sequence>
<gene>
    <name evidence="2" type="ORF">S01H1_32137</name>
</gene>
<feature type="region of interest" description="Disordered" evidence="1">
    <location>
        <begin position="25"/>
        <end position="113"/>
    </location>
</feature>
<name>X0TRA3_9ZZZZ</name>
<dbReference type="AlphaFoldDB" id="X0TRA3"/>
<feature type="compositionally biased region" description="Acidic residues" evidence="1">
    <location>
        <begin position="33"/>
        <end position="50"/>
    </location>
</feature>